<gene>
    <name evidence="1" type="ORF">CH341_31035</name>
</gene>
<evidence type="ECO:0000313" key="2">
    <source>
        <dbReference type="Proteomes" id="UP000249130"/>
    </source>
</evidence>
<dbReference type="AlphaFoldDB" id="A0A327K8V3"/>
<dbReference type="Proteomes" id="UP000249130">
    <property type="component" value="Unassembled WGS sequence"/>
</dbReference>
<proteinExistence type="predicted"/>
<evidence type="ECO:0000313" key="1">
    <source>
        <dbReference type="EMBL" id="RAI35159.1"/>
    </source>
</evidence>
<dbReference type="InterPro" id="IPR019285">
    <property type="entry name" value="DUF2336"/>
</dbReference>
<dbReference type="Pfam" id="PF10098">
    <property type="entry name" value="DUF2336"/>
    <property type="match status" value="1"/>
</dbReference>
<comment type="caution">
    <text evidence="1">The sequence shown here is derived from an EMBL/GenBank/DDBJ whole genome shotgun (WGS) entry which is preliminary data.</text>
</comment>
<keyword evidence="2" id="KW-1185">Reference proteome</keyword>
<dbReference type="RefSeq" id="WP_146604711.1">
    <property type="nucleotide sequence ID" value="NZ_NPEX01000567.1"/>
</dbReference>
<feature type="non-terminal residue" evidence="1">
    <location>
        <position position="1"/>
    </location>
</feature>
<organism evidence="1 2">
    <name type="scientific">Rhodoplanes roseus</name>
    <dbReference type="NCBI Taxonomy" id="29409"/>
    <lineage>
        <taxon>Bacteria</taxon>
        <taxon>Pseudomonadati</taxon>
        <taxon>Pseudomonadota</taxon>
        <taxon>Alphaproteobacteria</taxon>
        <taxon>Hyphomicrobiales</taxon>
        <taxon>Nitrobacteraceae</taxon>
        <taxon>Rhodoplanes</taxon>
    </lineage>
</organism>
<name>A0A327K8V3_9BRAD</name>
<dbReference type="EMBL" id="NPEX01000567">
    <property type="protein sequence ID" value="RAI35159.1"/>
    <property type="molecule type" value="Genomic_DNA"/>
</dbReference>
<reference evidence="1 2" key="1">
    <citation type="submission" date="2017-07" db="EMBL/GenBank/DDBJ databases">
        <title>Draft Genome Sequences of Select Purple Nonsulfur Bacteria.</title>
        <authorList>
            <person name="Lasarre B."/>
            <person name="Mckinlay J.B."/>
        </authorList>
    </citation>
    <scope>NUCLEOTIDE SEQUENCE [LARGE SCALE GENOMIC DNA]</scope>
    <source>
        <strain evidence="1 2">DSM 5909</strain>
    </source>
</reference>
<sequence>AAGGKFEHTAAALARLADLPLPTIERMLLQQRAESLLFLARALGLGWATTRTILQMRHGDEGNVHDQGIDLVRSSFERIKRTTAEQVLDFQRTRHDLA</sequence>
<accession>A0A327K8V3</accession>
<protein>
    <submittedName>
        <fullName evidence="1">Uncharacterized protein</fullName>
    </submittedName>
</protein>